<dbReference type="Pfam" id="PF01380">
    <property type="entry name" value="SIS"/>
    <property type="match status" value="2"/>
</dbReference>
<keyword evidence="5" id="KW-0963">Cytoplasm</keyword>
<reference evidence="13" key="1">
    <citation type="submission" date="2014-05" db="EMBL/GenBank/DDBJ databases">
        <authorList>
            <person name="Kube M."/>
        </authorList>
    </citation>
    <scope>NUCLEOTIDE SEQUENCE [LARGE SCALE GENOMIC DNA]</scope>
</reference>
<dbReference type="PANTHER" id="PTHR10937">
    <property type="entry name" value="GLUCOSAMINE--FRUCTOSE-6-PHOSPHATE AMINOTRANSFERASE, ISOMERIZING"/>
    <property type="match status" value="1"/>
</dbReference>
<dbReference type="InterPro" id="IPR001347">
    <property type="entry name" value="SIS_dom"/>
</dbReference>
<evidence type="ECO:0000256" key="4">
    <source>
        <dbReference type="ARBA" id="ARBA00016090"/>
    </source>
</evidence>
<evidence type="ECO:0000259" key="11">
    <source>
        <dbReference type="PROSITE" id="PS51464"/>
    </source>
</evidence>
<evidence type="ECO:0000256" key="2">
    <source>
        <dbReference type="ARBA" id="ARBA00004496"/>
    </source>
</evidence>
<evidence type="ECO:0000259" key="10">
    <source>
        <dbReference type="PROSITE" id="PS51278"/>
    </source>
</evidence>
<evidence type="ECO:0000256" key="5">
    <source>
        <dbReference type="ARBA" id="ARBA00022490"/>
    </source>
</evidence>
<dbReference type="GO" id="GO:0006047">
    <property type="term" value="P:UDP-N-acetylglucosamine metabolic process"/>
    <property type="evidence" value="ECO:0007669"/>
    <property type="project" value="TreeGrafter"/>
</dbReference>
<dbReference type="RefSeq" id="WP_045749040.1">
    <property type="nucleotide sequence ID" value="NZ_FUZK01000003.1"/>
</dbReference>
<keyword evidence="8" id="KW-0677">Repeat</keyword>
<evidence type="ECO:0000256" key="8">
    <source>
        <dbReference type="ARBA" id="ARBA00022737"/>
    </source>
</evidence>
<dbReference type="EC" id="2.6.1.16" evidence="3"/>
<dbReference type="GO" id="GO:0004360">
    <property type="term" value="F:glutamine-fructose-6-phosphate transaminase (isomerizing) activity"/>
    <property type="evidence" value="ECO:0007669"/>
    <property type="project" value="UniProtKB-EC"/>
</dbReference>
<dbReference type="InterPro" id="IPR035490">
    <property type="entry name" value="GlmS/FrlB_SIS"/>
</dbReference>
<dbReference type="AlphaFoldDB" id="A0A061AAS7"/>
<comment type="subcellular location">
    <subcellularLocation>
        <location evidence="2">Cytoplasm</location>
    </subcellularLocation>
</comment>
<dbReference type="NCBIfam" id="TIGR01135">
    <property type="entry name" value="glmS"/>
    <property type="match status" value="1"/>
</dbReference>
<dbReference type="STRING" id="35623.Aocu_04260"/>
<evidence type="ECO:0000256" key="7">
    <source>
        <dbReference type="ARBA" id="ARBA00022679"/>
    </source>
</evidence>
<dbReference type="InterPro" id="IPR029055">
    <property type="entry name" value="Ntn_hydrolases_N"/>
</dbReference>
<comment type="catalytic activity">
    <reaction evidence="1">
        <text>D-fructose 6-phosphate + L-glutamine = D-glucosamine 6-phosphate + L-glutamate</text>
        <dbReference type="Rhea" id="RHEA:13237"/>
        <dbReference type="ChEBI" id="CHEBI:29985"/>
        <dbReference type="ChEBI" id="CHEBI:58359"/>
        <dbReference type="ChEBI" id="CHEBI:58725"/>
        <dbReference type="ChEBI" id="CHEBI:61527"/>
        <dbReference type="EC" id="2.6.1.16"/>
    </reaction>
</comment>
<keyword evidence="13" id="KW-1185">Reference proteome</keyword>
<gene>
    <name evidence="12" type="primary">glmS</name>
    <name evidence="12" type="ORF">Aocu_04260</name>
</gene>
<dbReference type="InterPro" id="IPR017932">
    <property type="entry name" value="GATase_2_dom"/>
</dbReference>
<dbReference type="PROSITE" id="PS51464">
    <property type="entry name" value="SIS"/>
    <property type="match status" value="2"/>
</dbReference>
<proteinExistence type="predicted"/>
<keyword evidence="6 12" id="KW-0032">Aminotransferase</keyword>
<dbReference type="InterPro" id="IPR047084">
    <property type="entry name" value="GFAT_N"/>
</dbReference>
<dbReference type="FunFam" id="3.40.50.10490:FF:000001">
    <property type="entry name" value="Glutamine--fructose-6-phosphate aminotransferase [isomerizing]"/>
    <property type="match status" value="1"/>
</dbReference>
<dbReference type="PANTHER" id="PTHR10937:SF0">
    <property type="entry name" value="GLUTAMINE--FRUCTOSE-6-PHOSPHATE TRANSAMINASE (ISOMERIZING)"/>
    <property type="match status" value="1"/>
</dbReference>
<dbReference type="SUPFAM" id="SSF53697">
    <property type="entry name" value="SIS domain"/>
    <property type="match status" value="1"/>
</dbReference>
<keyword evidence="7 12" id="KW-0808">Transferase</keyword>
<feature type="domain" description="SIS" evidence="11">
    <location>
        <begin position="446"/>
        <end position="583"/>
    </location>
</feature>
<dbReference type="NCBIfam" id="NF001484">
    <property type="entry name" value="PRK00331.1"/>
    <property type="match status" value="1"/>
</dbReference>
<dbReference type="InterPro" id="IPR046348">
    <property type="entry name" value="SIS_dom_sf"/>
</dbReference>
<sequence>MCGIVGYIGSSNARNIIIEGLEKLEYRGYDSAGITLYNLSSNLFNIYKDIGRVSTLSKTTHNILSNIGIGHTRWATHGKVNAVNAHPHQSSSGRYIIVHNGVIENFKQLKNQYLKNHTFISETDTEVIAHLIDSFSTIMDVEKSIVSTLNLLQGSYALLIIDNKDPNTIYAAKNKPPLIIGKDEEGVTITSDILALAGYAKTYHVLADKTFVVSQKDSVKLYDYDLNEIQVQFEEFNFDIKSSEKGIFEHFMLKEIHEQPTVIRRIMKGYIHDSSININQSLLNDLKQSSRIYILAAGTSMHAGIVGKKIIEDLIKKPVEVHIASEFAYNTPLIDPNAFFILISQSGETADLRTCLTKLKKQDYKTLTITNVITSTLARESLYALEIFAGPEIAVASTKAYVAQIAMLFILAYALSDKAIDIQYELSKTAQAMENFLLSDSHIRDLVVKYINTKHAFYIGRGMDYATSLEAALKLKEISYIHTEGFAAGELKHGTIALIEDKTPVIAIISHESINLNTRSNLEETVSRGAIPIVITLESLKSDGDDIILEDVHPLLTPILTILPAQLIAYYASYELGYDIDKPRNLAKSVTVE</sequence>
<evidence type="ECO:0000313" key="12">
    <source>
        <dbReference type="EMBL" id="CDR30499.1"/>
    </source>
</evidence>
<evidence type="ECO:0000256" key="3">
    <source>
        <dbReference type="ARBA" id="ARBA00012916"/>
    </source>
</evidence>
<evidence type="ECO:0000313" key="13">
    <source>
        <dbReference type="Proteomes" id="UP000032434"/>
    </source>
</evidence>
<dbReference type="PROSITE" id="PS51278">
    <property type="entry name" value="GATASE_TYPE_2"/>
    <property type="match status" value="1"/>
</dbReference>
<dbReference type="InterPro" id="IPR005855">
    <property type="entry name" value="GFAT"/>
</dbReference>
<dbReference type="GO" id="GO:0006487">
    <property type="term" value="P:protein N-linked glycosylation"/>
    <property type="evidence" value="ECO:0007669"/>
    <property type="project" value="TreeGrafter"/>
</dbReference>
<protein>
    <recommendedName>
        <fullName evidence="4">Glutamine--fructose-6-phosphate aminotransferase [isomerizing]</fullName>
        <ecNumber evidence="3">2.6.1.16</ecNumber>
    </recommendedName>
</protein>
<dbReference type="FunCoup" id="A0A061AAS7">
    <property type="interactions" value="197"/>
</dbReference>
<keyword evidence="9" id="KW-0315">Glutamine amidotransferase</keyword>
<dbReference type="EMBL" id="LK028559">
    <property type="protein sequence ID" value="CDR30499.1"/>
    <property type="molecule type" value="Genomic_DNA"/>
</dbReference>
<accession>A0A061AAS7</accession>
<dbReference type="Gene3D" id="3.40.50.10490">
    <property type="entry name" value="Glucose-6-phosphate isomerase like protein, domain 1"/>
    <property type="match status" value="2"/>
</dbReference>
<dbReference type="Pfam" id="PF13522">
    <property type="entry name" value="GATase_6"/>
    <property type="match status" value="1"/>
</dbReference>
<dbReference type="SUPFAM" id="SSF56235">
    <property type="entry name" value="N-terminal nucleophile aminohydrolases (Ntn hydrolases)"/>
    <property type="match status" value="1"/>
</dbReference>
<dbReference type="GO" id="GO:0005829">
    <property type="term" value="C:cytosol"/>
    <property type="evidence" value="ECO:0007669"/>
    <property type="project" value="TreeGrafter"/>
</dbReference>
<dbReference type="Gene3D" id="3.60.20.10">
    <property type="entry name" value="Glutamine Phosphoribosylpyrophosphate, subunit 1, domain 1"/>
    <property type="match status" value="1"/>
</dbReference>
<dbReference type="PATRIC" id="fig|35623.3.peg.427"/>
<feature type="domain" description="SIS" evidence="11">
    <location>
        <begin position="282"/>
        <end position="425"/>
    </location>
</feature>
<organism evidence="12 13">
    <name type="scientific">Acholeplasma oculi</name>
    <dbReference type="NCBI Taxonomy" id="35623"/>
    <lineage>
        <taxon>Bacteria</taxon>
        <taxon>Bacillati</taxon>
        <taxon>Mycoplasmatota</taxon>
        <taxon>Mollicutes</taxon>
        <taxon>Acholeplasmatales</taxon>
        <taxon>Acholeplasmataceae</taxon>
        <taxon>Acholeplasma</taxon>
    </lineage>
</organism>
<feature type="domain" description="Glutamine amidotransferase type-2" evidence="10">
    <location>
        <begin position="2"/>
        <end position="217"/>
    </location>
</feature>
<dbReference type="CDD" id="cd05009">
    <property type="entry name" value="SIS_GlmS_GlmD_2"/>
    <property type="match status" value="1"/>
</dbReference>
<dbReference type="InterPro" id="IPR035466">
    <property type="entry name" value="GlmS/AgaS_SIS"/>
</dbReference>
<dbReference type="CDD" id="cd05008">
    <property type="entry name" value="SIS_GlmS_GlmD_1"/>
    <property type="match status" value="1"/>
</dbReference>
<dbReference type="CDD" id="cd00714">
    <property type="entry name" value="GFAT"/>
    <property type="match status" value="1"/>
</dbReference>
<dbReference type="GO" id="GO:0006002">
    <property type="term" value="P:fructose 6-phosphate metabolic process"/>
    <property type="evidence" value="ECO:0007669"/>
    <property type="project" value="TreeGrafter"/>
</dbReference>
<evidence type="ECO:0000256" key="1">
    <source>
        <dbReference type="ARBA" id="ARBA00001031"/>
    </source>
</evidence>
<name>A0A061AAS7_9MOLU</name>
<dbReference type="InParanoid" id="A0A061AAS7"/>
<dbReference type="GO" id="GO:0097367">
    <property type="term" value="F:carbohydrate derivative binding"/>
    <property type="evidence" value="ECO:0007669"/>
    <property type="project" value="InterPro"/>
</dbReference>
<evidence type="ECO:0000256" key="9">
    <source>
        <dbReference type="ARBA" id="ARBA00022962"/>
    </source>
</evidence>
<dbReference type="OrthoDB" id="106547at2"/>
<dbReference type="FunFam" id="3.60.20.10:FF:000006">
    <property type="entry name" value="Glutamine--fructose-6-phosphate aminotransferase [isomerizing]"/>
    <property type="match status" value="1"/>
</dbReference>
<dbReference type="KEGG" id="aoc:Aocu_04260"/>
<evidence type="ECO:0000256" key="6">
    <source>
        <dbReference type="ARBA" id="ARBA00022576"/>
    </source>
</evidence>
<dbReference type="HOGENOM" id="CLU_012520_7_1_14"/>
<dbReference type="Proteomes" id="UP000032434">
    <property type="component" value="Chromosome 1"/>
</dbReference>